<gene>
    <name evidence="1" type="ORF">EYF80_011496</name>
</gene>
<accession>A0A4Z2IK57</accession>
<comment type="caution">
    <text evidence="1">The sequence shown here is derived from an EMBL/GenBank/DDBJ whole genome shotgun (WGS) entry which is preliminary data.</text>
</comment>
<sequence>MVSNVHEQLAIKGLKTRFLSSEMEVRLRLRNRPVWSGPCGAAGVEWPVWSGRCGAARVEPSLFCTCGSSCSQVSHLVLQSVHLLEGLSFEAELLLELAPHLQGDARGATLLSGSPSSGSSTDLSHLSGAALPVQPAHPAAPVQLPAEAPEPPLSVLHGGSHPVQALRPAAVQLPPAAGLLRRLVPGQLELLGLKVQRSHDTLNSCCRPLGVFRPRYLPAEQRLGAAALGSAAAQRLPRCLQLLLQDHHLFLGPHLHSEGIAATRNLPLDGITQKQTVGTSKGVKQLPVDLLVVDRLPPAAQSLLLAEQRAQPAVLPPQRVDFFFFIFFSFLTI</sequence>
<dbReference type="Proteomes" id="UP000314294">
    <property type="component" value="Unassembled WGS sequence"/>
</dbReference>
<protein>
    <submittedName>
        <fullName evidence="1">Uncharacterized protein</fullName>
    </submittedName>
</protein>
<name>A0A4Z2IK57_9TELE</name>
<organism evidence="1 2">
    <name type="scientific">Liparis tanakae</name>
    <name type="common">Tanaka's snailfish</name>
    <dbReference type="NCBI Taxonomy" id="230148"/>
    <lineage>
        <taxon>Eukaryota</taxon>
        <taxon>Metazoa</taxon>
        <taxon>Chordata</taxon>
        <taxon>Craniata</taxon>
        <taxon>Vertebrata</taxon>
        <taxon>Euteleostomi</taxon>
        <taxon>Actinopterygii</taxon>
        <taxon>Neopterygii</taxon>
        <taxon>Teleostei</taxon>
        <taxon>Neoteleostei</taxon>
        <taxon>Acanthomorphata</taxon>
        <taxon>Eupercaria</taxon>
        <taxon>Perciformes</taxon>
        <taxon>Cottioidei</taxon>
        <taxon>Cottales</taxon>
        <taxon>Liparidae</taxon>
        <taxon>Liparis</taxon>
    </lineage>
</organism>
<evidence type="ECO:0000313" key="2">
    <source>
        <dbReference type="Proteomes" id="UP000314294"/>
    </source>
</evidence>
<keyword evidence="2" id="KW-1185">Reference proteome</keyword>
<dbReference type="EMBL" id="SRLO01000075">
    <property type="protein sequence ID" value="TNN78256.1"/>
    <property type="molecule type" value="Genomic_DNA"/>
</dbReference>
<reference evidence="1 2" key="1">
    <citation type="submission" date="2019-03" db="EMBL/GenBank/DDBJ databases">
        <title>First draft genome of Liparis tanakae, snailfish: a comprehensive survey of snailfish specific genes.</title>
        <authorList>
            <person name="Kim W."/>
            <person name="Song I."/>
            <person name="Jeong J.-H."/>
            <person name="Kim D."/>
            <person name="Kim S."/>
            <person name="Ryu S."/>
            <person name="Song J.Y."/>
            <person name="Lee S.K."/>
        </authorList>
    </citation>
    <scope>NUCLEOTIDE SEQUENCE [LARGE SCALE GENOMIC DNA]</scope>
    <source>
        <tissue evidence="1">Muscle</tissue>
    </source>
</reference>
<evidence type="ECO:0000313" key="1">
    <source>
        <dbReference type="EMBL" id="TNN78256.1"/>
    </source>
</evidence>
<proteinExistence type="predicted"/>
<dbReference type="AlphaFoldDB" id="A0A4Z2IK57"/>